<feature type="transmembrane region" description="Helical" evidence="6">
    <location>
        <begin position="119"/>
        <end position="142"/>
    </location>
</feature>
<evidence type="ECO:0000256" key="6">
    <source>
        <dbReference type="SAM" id="Phobius"/>
    </source>
</evidence>
<evidence type="ECO:0000313" key="7">
    <source>
        <dbReference type="EMBL" id="MDM9632801.1"/>
    </source>
</evidence>
<dbReference type="Proteomes" id="UP001174839">
    <property type="component" value="Unassembled WGS sequence"/>
</dbReference>
<dbReference type="InterPro" id="IPR050833">
    <property type="entry name" value="Poly_Biosynth_Transport"/>
</dbReference>
<reference evidence="7" key="1">
    <citation type="submission" date="2023-06" db="EMBL/GenBank/DDBJ databases">
        <title>Robiginitalea aurantiacus sp. nov. and Algoriphagus sediminis sp. nov., isolated from coastal sediment.</title>
        <authorList>
            <person name="Zhou Z.Y."/>
            <person name="An J."/>
            <person name="Jia Y.W."/>
            <person name="Du Z.J."/>
        </authorList>
    </citation>
    <scope>NUCLEOTIDE SEQUENCE</scope>
    <source>
        <strain evidence="7">M39</strain>
    </source>
</reference>
<evidence type="ECO:0000256" key="5">
    <source>
        <dbReference type="ARBA" id="ARBA00023136"/>
    </source>
</evidence>
<keyword evidence="5 6" id="KW-0472">Membrane</keyword>
<dbReference type="PANTHER" id="PTHR30250">
    <property type="entry name" value="PST FAMILY PREDICTED COLANIC ACID TRANSPORTER"/>
    <property type="match status" value="1"/>
</dbReference>
<gene>
    <name evidence="7" type="ORF">QU605_15085</name>
</gene>
<accession>A0ABT7WIS9</accession>
<feature type="transmembrane region" description="Helical" evidence="6">
    <location>
        <begin position="52"/>
        <end position="70"/>
    </location>
</feature>
<keyword evidence="4 6" id="KW-1133">Transmembrane helix</keyword>
<evidence type="ECO:0000256" key="3">
    <source>
        <dbReference type="ARBA" id="ARBA00022692"/>
    </source>
</evidence>
<feature type="transmembrane region" description="Helical" evidence="6">
    <location>
        <begin position="91"/>
        <end position="113"/>
    </location>
</feature>
<feature type="transmembrane region" description="Helical" evidence="6">
    <location>
        <begin position="371"/>
        <end position="393"/>
    </location>
</feature>
<evidence type="ECO:0000256" key="2">
    <source>
        <dbReference type="ARBA" id="ARBA00022475"/>
    </source>
</evidence>
<feature type="transmembrane region" description="Helical" evidence="6">
    <location>
        <begin position="399"/>
        <end position="423"/>
    </location>
</feature>
<keyword evidence="2" id="KW-1003">Cell membrane</keyword>
<feature type="transmembrane region" description="Helical" evidence="6">
    <location>
        <begin position="177"/>
        <end position="200"/>
    </location>
</feature>
<feature type="transmembrane region" description="Helical" evidence="6">
    <location>
        <begin position="435"/>
        <end position="457"/>
    </location>
</feature>
<organism evidence="7 8">
    <name type="scientific">Robiginitalea aurantiaca</name>
    <dbReference type="NCBI Taxonomy" id="3056915"/>
    <lineage>
        <taxon>Bacteria</taxon>
        <taxon>Pseudomonadati</taxon>
        <taxon>Bacteroidota</taxon>
        <taxon>Flavobacteriia</taxon>
        <taxon>Flavobacteriales</taxon>
        <taxon>Flavobacteriaceae</taxon>
        <taxon>Robiginitalea</taxon>
    </lineage>
</organism>
<feature type="transmembrane region" description="Helical" evidence="6">
    <location>
        <begin position="307"/>
        <end position="328"/>
    </location>
</feature>
<evidence type="ECO:0008006" key="9">
    <source>
        <dbReference type="Google" id="ProtNLM"/>
    </source>
</evidence>
<feature type="transmembrane region" description="Helical" evidence="6">
    <location>
        <begin position="469"/>
        <end position="493"/>
    </location>
</feature>
<evidence type="ECO:0000256" key="4">
    <source>
        <dbReference type="ARBA" id="ARBA00022989"/>
    </source>
</evidence>
<feature type="transmembrane region" description="Helical" evidence="6">
    <location>
        <begin position="340"/>
        <end position="359"/>
    </location>
</feature>
<evidence type="ECO:0000256" key="1">
    <source>
        <dbReference type="ARBA" id="ARBA00004651"/>
    </source>
</evidence>
<evidence type="ECO:0000313" key="8">
    <source>
        <dbReference type="Proteomes" id="UP001174839"/>
    </source>
</evidence>
<feature type="transmembrane region" description="Helical" evidence="6">
    <location>
        <begin position="251"/>
        <end position="271"/>
    </location>
</feature>
<dbReference type="PANTHER" id="PTHR30250:SF26">
    <property type="entry name" value="PSMA PROTEIN"/>
    <property type="match status" value="1"/>
</dbReference>
<proteinExistence type="predicted"/>
<name>A0ABT7WIS9_9FLAO</name>
<dbReference type="RefSeq" id="WP_289726166.1">
    <property type="nucleotide sequence ID" value="NZ_JAUDUY010000015.1"/>
</dbReference>
<sequence length="509" mass="58469">MSRVRKTLLNAKVGVIFYFISTVISFITRRIFLEYLGDDFIGLTSTLKSILGFLNLAELGIGVAIGFTLYKPLFEKNSAEISRLVSLIGYLYRRLALVLLFLGLILSLFFPIFFKGEEIPSIVVYTGFFSYLIAAVLGYVINYSSVVLSADQKGYVITAYSQGSIICRQIIQAFIAIWLQSMILWLVMELLFAVITSYLIDFKVKKTYPFLKSRTSYQGNILTEYTNEIKKIKQVFVHKLSSFVTSGTDQILIYAIIDLKSVAFFGNYFLITNQLKVLTNNFFSGMAAGVGNLVAENNKAQIHKVFWEMMGIRFLICGFITLNLIYLIDPFISLWLGEKYILNNLIVYLMIFNLGMNLIRIPIDNYITAYGLYHDTWAPITQMLINLFVSIFFGLRMGIAGIMLGTSISMFIIVMIWKPFFLFRDGFKINVLKHYWPKFLTLIFSLLLSFVAINLIVNEFLILDTSSYLNFALFVLFLNLIILSCLPLFLYVFNKGFRDFFHRLKKMLI</sequence>
<dbReference type="EMBL" id="JAUDUY010000015">
    <property type="protein sequence ID" value="MDM9632801.1"/>
    <property type="molecule type" value="Genomic_DNA"/>
</dbReference>
<keyword evidence="3 6" id="KW-0812">Transmembrane</keyword>
<comment type="subcellular location">
    <subcellularLocation>
        <location evidence="1">Cell membrane</location>
        <topology evidence="1">Multi-pass membrane protein</topology>
    </subcellularLocation>
</comment>
<keyword evidence="8" id="KW-1185">Reference proteome</keyword>
<comment type="caution">
    <text evidence="7">The sequence shown here is derived from an EMBL/GenBank/DDBJ whole genome shotgun (WGS) entry which is preliminary data.</text>
</comment>
<feature type="transmembrane region" description="Helical" evidence="6">
    <location>
        <begin position="12"/>
        <end position="32"/>
    </location>
</feature>
<protein>
    <recommendedName>
        <fullName evidence="9">Sugar transporter</fullName>
    </recommendedName>
</protein>